<dbReference type="OrthoDB" id="7584480at2"/>
<feature type="domain" description="MbtH-like" evidence="1">
    <location>
        <begin position="7"/>
        <end position="57"/>
    </location>
</feature>
<gene>
    <name evidence="2" type="ORF">VPAL9027_03150</name>
</gene>
<dbReference type="InterPro" id="IPR005153">
    <property type="entry name" value="MbtH-like_dom"/>
</dbReference>
<dbReference type="RefSeq" id="WP_077315519.1">
    <property type="nucleotide sequence ID" value="NZ_AP024887.1"/>
</dbReference>
<dbReference type="InterPro" id="IPR038020">
    <property type="entry name" value="MbtH-like_sf"/>
</dbReference>
<keyword evidence="3" id="KW-1185">Reference proteome</keyword>
<dbReference type="STRING" id="1918946.VPAL9027_03150"/>
<evidence type="ECO:0000313" key="2">
    <source>
        <dbReference type="EMBL" id="SJL85127.1"/>
    </source>
</evidence>
<dbReference type="PANTHER" id="PTHR38444">
    <property type="entry name" value="ENTEROBACTIN BIOSYNTHESIS PROTEIN YBDZ"/>
    <property type="match status" value="1"/>
</dbReference>
<dbReference type="AlphaFoldDB" id="A0A1R4B875"/>
<evidence type="ECO:0000313" key="3">
    <source>
        <dbReference type="Proteomes" id="UP000189475"/>
    </source>
</evidence>
<name>A0A1R4B875_9VIBR</name>
<dbReference type="SMART" id="SM00923">
    <property type="entry name" value="MbtH"/>
    <property type="match status" value="1"/>
</dbReference>
<dbReference type="Proteomes" id="UP000189475">
    <property type="component" value="Unassembled WGS sequence"/>
</dbReference>
<dbReference type="EMBL" id="FUFT01000009">
    <property type="protein sequence ID" value="SJL85127.1"/>
    <property type="molecule type" value="Genomic_DNA"/>
</dbReference>
<dbReference type="Pfam" id="PF03621">
    <property type="entry name" value="MbtH"/>
    <property type="match status" value="1"/>
</dbReference>
<protein>
    <submittedName>
        <fullName evidence="2">MbtH-like protein</fullName>
    </submittedName>
</protein>
<dbReference type="PANTHER" id="PTHR38444:SF1">
    <property type="entry name" value="ENTEROBACTIN BIOSYNTHESIS PROTEIN YBDZ"/>
    <property type="match status" value="1"/>
</dbReference>
<sequence>MKDQYINPFDDERYQFFVLVNIKNQHSLWPDFRPTPEGWSVLFGPATKAECCEYIEDNWLDIRV</sequence>
<proteinExistence type="predicted"/>
<dbReference type="GO" id="GO:0019290">
    <property type="term" value="P:siderophore biosynthetic process"/>
    <property type="evidence" value="ECO:0007669"/>
    <property type="project" value="TreeGrafter"/>
</dbReference>
<dbReference type="InterPro" id="IPR037407">
    <property type="entry name" value="MLP_fam"/>
</dbReference>
<evidence type="ECO:0000259" key="1">
    <source>
        <dbReference type="SMART" id="SM00923"/>
    </source>
</evidence>
<dbReference type="Gene3D" id="3.90.820.10">
    <property type="entry name" value="Structural Genomics, Unknown Function 30-nov-00 1gh9 Mol_id"/>
    <property type="match status" value="1"/>
</dbReference>
<dbReference type="SUPFAM" id="SSF160582">
    <property type="entry name" value="MbtH-like"/>
    <property type="match status" value="1"/>
</dbReference>
<organism evidence="2 3">
    <name type="scientific">Vibrio palustris</name>
    <dbReference type="NCBI Taxonomy" id="1918946"/>
    <lineage>
        <taxon>Bacteria</taxon>
        <taxon>Pseudomonadati</taxon>
        <taxon>Pseudomonadota</taxon>
        <taxon>Gammaproteobacteria</taxon>
        <taxon>Vibrionales</taxon>
        <taxon>Vibrionaceae</taxon>
        <taxon>Vibrio</taxon>
    </lineage>
</organism>
<dbReference type="GO" id="GO:0005829">
    <property type="term" value="C:cytosol"/>
    <property type="evidence" value="ECO:0007669"/>
    <property type="project" value="TreeGrafter"/>
</dbReference>
<accession>A0A1R4B875</accession>
<reference evidence="2 3" key="1">
    <citation type="submission" date="2017-02" db="EMBL/GenBank/DDBJ databases">
        <authorList>
            <person name="Peterson S.W."/>
        </authorList>
    </citation>
    <scope>NUCLEOTIDE SEQUENCE [LARGE SCALE GENOMIC DNA]</scope>
    <source>
        <strain evidence="2 3">CECT 9027</strain>
    </source>
</reference>